<feature type="binding site" evidence="14">
    <location>
        <position position="317"/>
    </location>
    <ligand>
        <name>Zn(2+)</name>
        <dbReference type="ChEBI" id="CHEBI:29105"/>
        <label>2</label>
        <note>catalytic</note>
    </ligand>
</feature>
<evidence type="ECO:0000256" key="17">
    <source>
        <dbReference type="PROSITE-ProRule" id="PRU01011"/>
    </source>
</evidence>
<keyword evidence="3 14" id="KW-0479">Metal-binding</keyword>
<dbReference type="InterPro" id="IPR018487">
    <property type="entry name" value="Hemopexin-like_repeat"/>
</dbReference>
<evidence type="ECO:0000259" key="19">
    <source>
        <dbReference type="SMART" id="SM00235"/>
    </source>
</evidence>
<dbReference type="PRINTS" id="PR00138">
    <property type="entry name" value="MATRIXIN"/>
</dbReference>
<feature type="domain" description="Peptidase metallopeptidase" evidence="19">
    <location>
        <begin position="201"/>
        <end position="361"/>
    </location>
</feature>
<evidence type="ECO:0000256" key="18">
    <source>
        <dbReference type="SAM" id="MobiDB-lite"/>
    </source>
</evidence>
<evidence type="ECO:0000256" key="13">
    <source>
        <dbReference type="PIRSR" id="PIRSR001191-1"/>
    </source>
</evidence>
<feature type="binding site" evidence="15">
    <location>
        <position position="269"/>
    </location>
    <ligand>
        <name>Zn(2+)</name>
        <dbReference type="ChEBI" id="CHEBI:29105"/>
        <label>1</label>
    </ligand>
</feature>
<organism evidence="20">
    <name type="scientific">Petromyzon marinus</name>
    <name type="common">Sea lamprey</name>
    <dbReference type="NCBI Taxonomy" id="7757"/>
    <lineage>
        <taxon>Eukaryota</taxon>
        <taxon>Metazoa</taxon>
        <taxon>Chordata</taxon>
        <taxon>Craniata</taxon>
        <taxon>Vertebrata</taxon>
        <taxon>Cyclostomata</taxon>
        <taxon>Hyperoartia</taxon>
        <taxon>Petromyzontiformes</taxon>
        <taxon>Petromyzontidae</taxon>
        <taxon>Petromyzon</taxon>
    </lineage>
</organism>
<feature type="binding site" evidence="15">
    <location>
        <position position="293"/>
    </location>
    <ligand>
        <name>Zn(2+)</name>
        <dbReference type="ChEBI" id="CHEBI:29105"/>
        <label>1</label>
    </ligand>
</feature>
<dbReference type="Pfam" id="PF00045">
    <property type="entry name" value="Hemopexin"/>
    <property type="match status" value="1"/>
</dbReference>
<feature type="binding site" evidence="15">
    <location>
        <position position="335"/>
    </location>
    <ligand>
        <name>Zn(2+)</name>
        <dbReference type="ChEBI" id="CHEBI:29105"/>
        <label>2</label>
        <note>catalytic</note>
    </ligand>
</feature>
<evidence type="ECO:0000256" key="15">
    <source>
        <dbReference type="PIRSR" id="PIRSR621190-2"/>
    </source>
</evidence>
<dbReference type="Pfam" id="PF00413">
    <property type="entry name" value="Peptidase_M10"/>
    <property type="match status" value="1"/>
</dbReference>
<keyword evidence="9" id="KW-0482">Metalloprotease</keyword>
<dbReference type="OMA" id="CWLAAPW"/>
<name>S4R4Z2_PETMA</name>
<feature type="binding site" evidence="15">
    <location>
        <position position="429"/>
    </location>
    <ligand>
        <name>Ca(2+)</name>
        <dbReference type="ChEBI" id="CHEBI:29108"/>
        <label>5</label>
    </ligand>
</feature>
<dbReference type="InterPro" id="IPR021190">
    <property type="entry name" value="Pept_M10A"/>
</dbReference>
<feature type="active site" evidence="13">
    <location>
        <position position="318"/>
    </location>
</feature>
<dbReference type="GO" id="GO:1901207">
    <property type="term" value="P:regulation of heart looping"/>
    <property type="evidence" value="ECO:0007669"/>
    <property type="project" value="Ensembl"/>
</dbReference>
<dbReference type="CDD" id="cd04278">
    <property type="entry name" value="ZnMc_MMP"/>
    <property type="match status" value="1"/>
</dbReference>
<dbReference type="PROSITE" id="PS51642">
    <property type="entry name" value="HEMOPEXIN_2"/>
    <property type="match status" value="3"/>
</dbReference>
<dbReference type="FunFam" id="2.110.10.10:FF:000012">
    <property type="entry name" value="Matrix metallopeptidase 21"/>
    <property type="match status" value="1"/>
</dbReference>
<evidence type="ECO:0000256" key="4">
    <source>
        <dbReference type="ARBA" id="ARBA00022729"/>
    </source>
</evidence>
<dbReference type="PANTHER" id="PTHR10201">
    <property type="entry name" value="MATRIX METALLOPROTEINASE"/>
    <property type="match status" value="1"/>
</dbReference>
<feature type="binding site" evidence="14">
    <location>
        <position position="327"/>
    </location>
    <ligand>
        <name>Zn(2+)</name>
        <dbReference type="ChEBI" id="CHEBI:29105"/>
        <label>2</label>
        <note>catalytic</note>
    </ligand>
</feature>
<evidence type="ECO:0000256" key="12">
    <source>
        <dbReference type="ARBA" id="ARBA00023180"/>
    </source>
</evidence>
<evidence type="ECO:0000256" key="1">
    <source>
        <dbReference type="ARBA" id="ARBA00010370"/>
    </source>
</evidence>
<feature type="region of interest" description="Disordered" evidence="18">
    <location>
        <begin position="1"/>
        <end position="25"/>
    </location>
</feature>
<feature type="binding site" evidence="15">
    <location>
        <position position="487"/>
    </location>
    <ligand>
        <name>Ca(2+)</name>
        <dbReference type="ChEBI" id="CHEBI:29108"/>
        <label>5</label>
    </ligand>
</feature>
<comment type="similarity">
    <text evidence="1">Belongs to the peptidase M10A family.</text>
</comment>
<proteinExistence type="inferred from homology"/>
<dbReference type="GO" id="GO:0030574">
    <property type="term" value="P:collagen catabolic process"/>
    <property type="evidence" value="ECO:0007669"/>
    <property type="project" value="TreeGrafter"/>
</dbReference>
<dbReference type="InterPro" id="IPR001818">
    <property type="entry name" value="Pept_M10_metallopeptidase"/>
</dbReference>
<evidence type="ECO:0000313" key="20">
    <source>
        <dbReference type="Ensembl" id="ENSPMAP00000000272.1"/>
    </source>
</evidence>
<evidence type="ECO:0000256" key="6">
    <source>
        <dbReference type="ARBA" id="ARBA00022801"/>
    </source>
</evidence>
<feature type="region of interest" description="Disordered" evidence="18">
    <location>
        <begin position="120"/>
        <end position="173"/>
    </location>
</feature>
<keyword evidence="7 14" id="KW-0862">Zinc</keyword>
<feature type="binding site" evidence="15">
    <location>
        <position position="298"/>
    </location>
    <ligand>
        <name>Ca(2+)</name>
        <dbReference type="ChEBI" id="CHEBI:29108"/>
        <label>1</label>
    </ligand>
</feature>
<dbReference type="SUPFAM" id="SSF55486">
    <property type="entry name" value="Metalloproteases ('zincins'), catalytic domain"/>
    <property type="match status" value="1"/>
</dbReference>
<dbReference type="PANTHER" id="PTHR10201:SF323">
    <property type="entry name" value="MATRIX METALLOPROTEINASE-21"/>
    <property type="match status" value="1"/>
</dbReference>
<keyword evidence="11" id="KW-1015">Disulfide bond</keyword>
<dbReference type="CDD" id="cd00094">
    <property type="entry name" value="HX"/>
    <property type="match status" value="1"/>
</dbReference>
<dbReference type="MEROPS" id="M10.026"/>
<feature type="binding site" evidence="15">
    <location>
        <position position="291"/>
    </location>
    <ligand>
        <name>Ca(2+)</name>
        <dbReference type="ChEBI" id="CHEBI:29108"/>
        <label>2</label>
    </ligand>
</feature>
<evidence type="ECO:0000256" key="11">
    <source>
        <dbReference type="ARBA" id="ARBA00023157"/>
    </source>
</evidence>
<keyword evidence="8 15" id="KW-0106">Calcium</keyword>
<keyword evidence="6" id="KW-0378">Hydrolase</keyword>
<dbReference type="SMART" id="SM00235">
    <property type="entry name" value="ZnMc"/>
    <property type="match status" value="1"/>
</dbReference>
<keyword evidence="5" id="KW-0677">Repeat</keyword>
<sequence length="603" mass="68617">EKLFHDRDHGDIQLTPDNEADPIDDTESVQQYLLKYGWVKPVNWKAIEYENVSIPLNDDPAPSNVIDSLSEGDTVSRDKVEETKADPTQSPYLVAALKNFQAANGLPQTGQLDDETKAAMNKPRCGVPDKQARNNNNSSSSSTRPVNETQFSDDNSRNNNISNSNNSRSDGATTASRGLLADLVTHARSRRAVVVDTPLNPGLAFSKSNLKWRLIGEGYSSQFTTEEQRFIVRLAFRMWSEVIPLIFEEDLKSPSSDIDIKLGFGTGRHLGCSQVFDGSGQEFAHAWHLGDVHFDDDEQFSTPRSEQGISLLKVAVHEIGHVLGLPHLTRQGSIMQPNYIPQDNGFELEWDRKAIQQIYGVCDGSFSTVFDWVRQERNQLGVLVTRFNTYFFRDRWYWMYENRNNRTRFGDPIALSVGWRGIPDSAIDAYVHVWTWNINAAYFFKGTQYWRYDNANDRVYTVDPQGVSYPKLISDGFPNVPNPVNTAFYDRRDYNIYFFKNNDVTAFNVNTQQKVSGYPKRVTDVFPAVVAGDHPGGNLDAVYYSYTHMAIFFFKGDYFWKVVDDRDRQANPALPYNGLLARRRVSDQWFDICDVHISMLTSA</sequence>
<dbReference type="GO" id="GO:0031012">
    <property type="term" value="C:extracellular matrix"/>
    <property type="evidence" value="ECO:0007669"/>
    <property type="project" value="InterPro"/>
</dbReference>
<dbReference type="SUPFAM" id="SSF50923">
    <property type="entry name" value="Hemopexin-like domain"/>
    <property type="match status" value="1"/>
</dbReference>
<feature type="binding site" evidence="15">
    <location>
        <position position="285"/>
    </location>
    <ligand>
        <name>Zn(2+)</name>
        <dbReference type="ChEBI" id="CHEBI:29105"/>
        <label>1</label>
    </ligand>
</feature>
<feature type="modified residue" description="Phosphotyrosine; by PKDCC" evidence="16">
    <location>
        <position position="469"/>
    </location>
</feature>
<dbReference type="GO" id="GO:0004222">
    <property type="term" value="F:metalloendopeptidase activity"/>
    <property type="evidence" value="ECO:0007669"/>
    <property type="project" value="InterPro"/>
</dbReference>
<evidence type="ECO:0000256" key="3">
    <source>
        <dbReference type="ARBA" id="ARBA00022723"/>
    </source>
</evidence>
<dbReference type="HOGENOM" id="CLU_015489_9_0_1"/>
<feature type="binding site" evidence="14">
    <location>
        <position position="321"/>
    </location>
    <ligand>
        <name>Zn(2+)</name>
        <dbReference type="ChEBI" id="CHEBI:29105"/>
        <label>2</label>
        <note>catalytic</note>
    </ligand>
</feature>
<evidence type="ECO:0000256" key="10">
    <source>
        <dbReference type="ARBA" id="ARBA00023145"/>
    </source>
</evidence>
<dbReference type="InterPro" id="IPR002477">
    <property type="entry name" value="Peptidoglycan-bd-like"/>
</dbReference>
<comment type="cofactor">
    <cofactor evidence="15">
        <name>Zn(2+)</name>
        <dbReference type="ChEBI" id="CHEBI:29105"/>
    </cofactor>
    <text evidence="15">Binds 2 Zn(2+) ions per subunit.</text>
</comment>
<evidence type="ECO:0000256" key="2">
    <source>
        <dbReference type="ARBA" id="ARBA00022670"/>
    </source>
</evidence>
<feature type="compositionally biased region" description="Basic and acidic residues" evidence="18">
    <location>
        <begin position="74"/>
        <end position="85"/>
    </location>
</feature>
<feature type="compositionally biased region" description="Basic and acidic residues" evidence="18">
    <location>
        <begin position="1"/>
        <end position="11"/>
    </location>
</feature>
<dbReference type="InterPro" id="IPR006026">
    <property type="entry name" value="Peptidase_Metallo"/>
</dbReference>
<feature type="binding site" evidence="15">
    <location>
        <position position="298"/>
    </location>
    <ligand>
        <name>Ca(2+)</name>
        <dbReference type="ChEBI" id="CHEBI:29108"/>
        <label>3</label>
    </ligand>
</feature>
<dbReference type="STRING" id="7757.ENSPMAP00000000272"/>
<dbReference type="GO" id="GO:0030198">
    <property type="term" value="P:extracellular matrix organization"/>
    <property type="evidence" value="ECO:0007669"/>
    <property type="project" value="TreeGrafter"/>
</dbReference>
<feature type="binding site" evidence="15">
    <location>
        <position position="540"/>
    </location>
    <ligand>
        <name>Ca(2+)</name>
        <dbReference type="ChEBI" id="CHEBI:29108"/>
        <label>4</label>
    </ligand>
</feature>
<dbReference type="SMART" id="SM00120">
    <property type="entry name" value="HX"/>
    <property type="match status" value="4"/>
</dbReference>
<feature type="repeat" description="Hemopexin" evidence="17">
    <location>
        <begin position="424"/>
        <end position="480"/>
    </location>
</feature>
<reference evidence="20" key="1">
    <citation type="submission" date="2025-08" db="UniProtKB">
        <authorList>
            <consortium name="Ensembl"/>
        </authorList>
    </citation>
    <scope>IDENTIFICATION</scope>
</reference>
<comment type="cofactor">
    <cofactor evidence="15">
        <name>Ca(2+)</name>
        <dbReference type="ChEBI" id="CHEBI:29108"/>
    </cofactor>
    <text evidence="15">Can bind about 5 Ca(2+) ions per subunit.</text>
</comment>
<keyword evidence="10" id="KW-0865">Zymogen</keyword>
<dbReference type="GO" id="GO:0008270">
    <property type="term" value="F:zinc ion binding"/>
    <property type="evidence" value="ECO:0007669"/>
    <property type="project" value="InterPro"/>
</dbReference>
<dbReference type="Pfam" id="PF01471">
    <property type="entry name" value="PG_binding_1"/>
    <property type="match status" value="1"/>
</dbReference>
<feature type="binding site" evidence="15">
    <location>
        <position position="277"/>
    </location>
    <ligand>
        <name>Ca(2+)</name>
        <dbReference type="ChEBI" id="CHEBI:29108"/>
        <label>3</label>
    </ligand>
</feature>
<feature type="binding site" evidence="15">
    <location>
        <position position="296"/>
    </location>
    <ligand>
        <name>Ca(2+)</name>
        <dbReference type="ChEBI" id="CHEBI:29108"/>
        <label>1</label>
    </ligand>
</feature>
<feature type="binding site" evidence="15">
    <location>
        <position position="542"/>
    </location>
    <ligand>
        <name>Ca(2+)</name>
        <dbReference type="ChEBI" id="CHEBI:29108"/>
        <label>5</label>
    </ligand>
</feature>
<evidence type="ECO:0000256" key="14">
    <source>
        <dbReference type="PIRSR" id="PIRSR001191-2"/>
    </source>
</evidence>
<protein>
    <submittedName>
        <fullName evidence="20">Matrix metallopeptidase 21</fullName>
    </submittedName>
</protein>
<dbReference type="InterPro" id="IPR033739">
    <property type="entry name" value="M10A_MMP"/>
</dbReference>
<dbReference type="InterPro" id="IPR024079">
    <property type="entry name" value="MetalloPept_cat_dom_sf"/>
</dbReference>
<dbReference type="GO" id="GO:0061371">
    <property type="term" value="P:determination of heart left/right asymmetry"/>
    <property type="evidence" value="ECO:0007669"/>
    <property type="project" value="Ensembl"/>
</dbReference>
<feature type="repeat" description="Hemopexin" evidence="17">
    <location>
        <begin position="536"/>
        <end position="592"/>
    </location>
</feature>
<dbReference type="InterPro" id="IPR000585">
    <property type="entry name" value="Hemopexin-like_dom"/>
</dbReference>
<feature type="region of interest" description="Disordered" evidence="18">
    <location>
        <begin position="56"/>
        <end position="90"/>
    </location>
</feature>
<evidence type="ECO:0000256" key="8">
    <source>
        <dbReference type="ARBA" id="ARBA00022837"/>
    </source>
</evidence>
<dbReference type="AlphaFoldDB" id="S4R4Z2"/>
<feature type="repeat" description="Hemopexin" evidence="17">
    <location>
        <begin position="481"/>
        <end position="529"/>
    </location>
</feature>
<dbReference type="GeneTree" id="ENSGT00940000159140"/>
<reference evidence="20" key="2">
    <citation type="submission" date="2025-09" db="UniProtKB">
        <authorList>
            <consortium name="Ensembl"/>
        </authorList>
    </citation>
    <scope>IDENTIFICATION</scope>
</reference>
<evidence type="ECO:0000256" key="7">
    <source>
        <dbReference type="ARBA" id="ARBA00022833"/>
    </source>
</evidence>
<accession>S4R4Z2</accession>
<evidence type="ECO:0000256" key="5">
    <source>
        <dbReference type="ARBA" id="ARBA00022737"/>
    </source>
</evidence>
<keyword evidence="2" id="KW-0645">Protease</keyword>
<dbReference type="GO" id="GO:0006508">
    <property type="term" value="P:proteolysis"/>
    <property type="evidence" value="ECO:0007669"/>
    <property type="project" value="UniProtKB-KW"/>
</dbReference>
<dbReference type="Ensembl" id="ENSPMAT00000000272.1">
    <property type="protein sequence ID" value="ENSPMAP00000000272.1"/>
    <property type="gene ID" value="ENSPMAG00000000245.1"/>
</dbReference>
<dbReference type="InterPro" id="IPR036375">
    <property type="entry name" value="Hemopexin-like_dom_sf"/>
</dbReference>
<dbReference type="SUPFAM" id="SSF47090">
    <property type="entry name" value="PGBD-like"/>
    <property type="match status" value="1"/>
</dbReference>
<dbReference type="Gene3D" id="2.110.10.10">
    <property type="entry name" value="Hemopexin-like domain"/>
    <property type="match status" value="2"/>
</dbReference>
<evidence type="ECO:0000256" key="9">
    <source>
        <dbReference type="ARBA" id="ARBA00023049"/>
    </source>
</evidence>
<keyword evidence="4" id="KW-0732">Signal</keyword>
<dbReference type="GO" id="GO:0060971">
    <property type="term" value="P:embryonic heart tube left/right pattern formation"/>
    <property type="evidence" value="ECO:0007669"/>
    <property type="project" value="Ensembl"/>
</dbReference>
<feature type="binding site" evidence="15">
    <location>
        <position position="278"/>
    </location>
    <ligand>
        <name>Ca(2+)</name>
        <dbReference type="ChEBI" id="CHEBI:29108"/>
        <label>3</label>
    </ligand>
</feature>
<feature type="binding site" evidence="15">
    <location>
        <position position="295"/>
    </location>
    <ligand>
        <name>Ca(2+)</name>
        <dbReference type="ChEBI" id="CHEBI:29108"/>
        <label>3</label>
    </ligand>
</feature>
<dbReference type="PIRSF" id="PIRSF001191">
    <property type="entry name" value="Peptidase_M10A_matrix"/>
    <property type="match status" value="1"/>
</dbReference>
<evidence type="ECO:0000256" key="16">
    <source>
        <dbReference type="PIRSR" id="PIRSR621190-4"/>
    </source>
</evidence>
<dbReference type="Gene3D" id="3.40.390.10">
    <property type="entry name" value="Collagenase (Catalytic Domain)"/>
    <property type="match status" value="1"/>
</dbReference>
<keyword evidence="12" id="KW-0325">Glycoprotein</keyword>
<dbReference type="InterPro" id="IPR036365">
    <property type="entry name" value="PGBD-like_sf"/>
</dbReference>
<feature type="compositionally biased region" description="Low complexity" evidence="18">
    <location>
        <begin position="157"/>
        <end position="170"/>
    </location>
</feature>
<feature type="binding site" evidence="15">
    <location>
        <position position="259"/>
    </location>
    <ligand>
        <name>Ca(2+)</name>
        <dbReference type="ChEBI" id="CHEBI:29108"/>
        <label>2</label>
    </ligand>
</feature>